<protein>
    <submittedName>
        <fullName evidence="1">Uncharacterized protein</fullName>
    </submittedName>
</protein>
<dbReference type="AlphaFoldDB" id="A0A2G6E1N4"/>
<accession>A0A2G6E1N4</accession>
<reference evidence="1 2" key="1">
    <citation type="submission" date="2017-10" db="EMBL/GenBank/DDBJ databases">
        <title>Novel microbial diversity and functional potential in the marine mammal oral microbiome.</title>
        <authorList>
            <person name="Dudek N.K."/>
            <person name="Sun C.L."/>
            <person name="Burstein D."/>
            <person name="Kantor R.S."/>
            <person name="Aliaga Goltsman D.S."/>
            <person name="Bik E.M."/>
            <person name="Thomas B.C."/>
            <person name="Banfield J.F."/>
            <person name="Relman D.A."/>
        </authorList>
    </citation>
    <scope>NUCLEOTIDE SEQUENCE [LARGE SCALE GENOMIC DNA]</scope>
    <source>
        <strain evidence="1">DOLZORAL124_49_17</strain>
    </source>
</reference>
<sequence>MSSGTQRQVFVRKRDTKRDELQRTQVYFLLFCTCAVKSDWCIHRKQTTLNFRIICQEKYVVNVKMPWTCMSAALPHVLGREFVFGQELSLEAQAPVLYTIFVQTRRKLYGDLILSGMGKSACCLEKGVSGKHEIIVVF</sequence>
<evidence type="ECO:0000313" key="2">
    <source>
        <dbReference type="Proteomes" id="UP000229740"/>
    </source>
</evidence>
<evidence type="ECO:0000313" key="1">
    <source>
        <dbReference type="EMBL" id="PID55974.1"/>
    </source>
</evidence>
<name>A0A2G6E1N4_9BACT</name>
<gene>
    <name evidence="1" type="ORF">CSB45_13555</name>
</gene>
<proteinExistence type="predicted"/>
<dbReference type="EMBL" id="PDPS01000040">
    <property type="protein sequence ID" value="PID55974.1"/>
    <property type="molecule type" value="Genomic_DNA"/>
</dbReference>
<organism evidence="1 2">
    <name type="scientific">candidate division KSB3 bacterium</name>
    <dbReference type="NCBI Taxonomy" id="2044937"/>
    <lineage>
        <taxon>Bacteria</taxon>
        <taxon>candidate division KSB3</taxon>
    </lineage>
</organism>
<dbReference type="Proteomes" id="UP000229740">
    <property type="component" value="Unassembled WGS sequence"/>
</dbReference>
<comment type="caution">
    <text evidence="1">The sequence shown here is derived from an EMBL/GenBank/DDBJ whole genome shotgun (WGS) entry which is preliminary data.</text>
</comment>